<dbReference type="EMBL" id="FNQP01000003">
    <property type="protein sequence ID" value="SEA01056.1"/>
    <property type="molecule type" value="Genomic_DNA"/>
</dbReference>
<dbReference type="InterPro" id="IPR014922">
    <property type="entry name" value="YdhG-like"/>
</dbReference>
<dbReference type="STRING" id="525918.SAMN05660964_00758"/>
<feature type="domain" description="YdhG-like" evidence="1">
    <location>
        <begin position="32"/>
        <end position="129"/>
    </location>
</feature>
<organism evidence="2 3">
    <name type="scientific">Thiothrix caldifontis</name>
    <dbReference type="NCBI Taxonomy" id="525918"/>
    <lineage>
        <taxon>Bacteria</taxon>
        <taxon>Pseudomonadati</taxon>
        <taxon>Pseudomonadota</taxon>
        <taxon>Gammaproteobacteria</taxon>
        <taxon>Thiotrichales</taxon>
        <taxon>Thiotrichaceae</taxon>
        <taxon>Thiothrix</taxon>
    </lineage>
</organism>
<accession>A0A1H3XNY1</accession>
<dbReference type="Gene3D" id="3.90.1150.200">
    <property type="match status" value="1"/>
</dbReference>
<dbReference type="InterPro" id="IPR016786">
    <property type="entry name" value="YdeI_bac"/>
</dbReference>
<evidence type="ECO:0000259" key="1">
    <source>
        <dbReference type="Pfam" id="PF08818"/>
    </source>
</evidence>
<proteinExistence type="predicted"/>
<name>A0A1H3XNY1_9GAMM</name>
<dbReference type="Pfam" id="PF13376">
    <property type="entry name" value="OmdA"/>
    <property type="match status" value="1"/>
</dbReference>
<dbReference type="SUPFAM" id="SSF159888">
    <property type="entry name" value="YdhG-like"/>
    <property type="match status" value="1"/>
</dbReference>
<protein>
    <submittedName>
        <fullName evidence="2">Uncharacterized conserved protein YdeI, YjbR/CyaY-like superfamily, DUF1801 family</fullName>
    </submittedName>
</protein>
<evidence type="ECO:0000313" key="3">
    <source>
        <dbReference type="Proteomes" id="UP000199397"/>
    </source>
</evidence>
<dbReference type="OrthoDB" id="214150at2"/>
<dbReference type="RefSeq" id="WP_093065535.1">
    <property type="nucleotide sequence ID" value="NZ_FNQP01000003.1"/>
</dbReference>
<dbReference type="Proteomes" id="UP000199397">
    <property type="component" value="Unassembled WGS sequence"/>
</dbReference>
<gene>
    <name evidence="2" type="ORF">SAMN05660964_00758</name>
</gene>
<keyword evidence="3" id="KW-1185">Reference proteome</keyword>
<dbReference type="PIRSF" id="PIRSF021308">
    <property type="entry name" value="UCP021308"/>
    <property type="match status" value="1"/>
</dbReference>
<dbReference type="Pfam" id="PF08818">
    <property type="entry name" value="DUF1801"/>
    <property type="match status" value="1"/>
</dbReference>
<reference evidence="2 3" key="1">
    <citation type="submission" date="2016-10" db="EMBL/GenBank/DDBJ databases">
        <authorList>
            <person name="de Groot N.N."/>
        </authorList>
    </citation>
    <scope>NUCLEOTIDE SEQUENCE [LARGE SCALE GENOMIC DNA]</scope>
    <source>
        <strain evidence="2 3">DSM 21228</strain>
    </source>
</reference>
<sequence>MTIKPANVDQYLQSGCGRCAFGGTPQCKVHPWTAELRLLREIVQASGLTEEIKWSIPCYTHAGKNILLLSALKDSVTLAFFRGAEMLDPDHILEKPGENSRFARYMRFTDTQSIAALKHAIPAYIQEAIALENAGRKADTRSDAPLEYPEELTQLFAANPAFAQAFAALTPGRQRGYLLHFTSAKHSTTRTARIEKCVPKIFSGKGWNEQ</sequence>
<evidence type="ECO:0000313" key="2">
    <source>
        <dbReference type="EMBL" id="SEA01056.1"/>
    </source>
</evidence>
<dbReference type="AlphaFoldDB" id="A0A1H3XNY1"/>